<evidence type="ECO:0000313" key="1">
    <source>
        <dbReference type="EMBL" id="PAP74222.1"/>
    </source>
</evidence>
<comment type="caution">
    <text evidence="1">The sequence shown here is derived from an EMBL/GenBank/DDBJ whole genome shotgun (WGS) entry which is preliminary data.</text>
</comment>
<proteinExistence type="predicted"/>
<sequence>MLDHLDPFQRRGACPEPAERIALALYRMLTGPRFDICVVRNALTVADLHPERAAFEAVRLHHTTPGACPERSRRAEMPPGFRAALAAQTLALFTGRPASATADLRGLAGLAGVTWTETGTRPSALPPALA</sequence>
<reference evidence="1 2" key="1">
    <citation type="submission" date="2016-11" db="EMBL/GenBank/DDBJ databases">
        <title>Study of marine rhodopsin-containing bacteria.</title>
        <authorList>
            <person name="Yoshizawa S."/>
            <person name="Kumagai Y."/>
            <person name="Kogure K."/>
        </authorList>
    </citation>
    <scope>NUCLEOTIDE SEQUENCE [LARGE SCALE GENOMIC DNA]</scope>
    <source>
        <strain evidence="1 2">SAORIC-28</strain>
    </source>
</reference>
<evidence type="ECO:0000313" key="2">
    <source>
        <dbReference type="Proteomes" id="UP000216339"/>
    </source>
</evidence>
<dbReference type="RefSeq" id="WP_095512699.1">
    <property type="nucleotide sequence ID" value="NZ_MQWD01000010.1"/>
</dbReference>
<dbReference type="AlphaFoldDB" id="A0A271ISK6"/>
<dbReference type="EMBL" id="MQWD01000010">
    <property type="protein sequence ID" value="PAP74222.1"/>
    <property type="molecule type" value="Genomic_DNA"/>
</dbReference>
<protein>
    <submittedName>
        <fullName evidence="1">Uncharacterized protein</fullName>
    </submittedName>
</protein>
<keyword evidence="2" id="KW-1185">Reference proteome</keyword>
<name>A0A271ISK6_9BACT</name>
<accession>A0A271ISK6</accession>
<gene>
    <name evidence="1" type="ORF">BSZ37_21410</name>
</gene>
<dbReference type="Proteomes" id="UP000216339">
    <property type="component" value="Unassembled WGS sequence"/>
</dbReference>
<dbReference type="OrthoDB" id="1537934at2"/>
<organism evidence="1 2">
    <name type="scientific">Rubrivirga marina</name>
    <dbReference type="NCBI Taxonomy" id="1196024"/>
    <lineage>
        <taxon>Bacteria</taxon>
        <taxon>Pseudomonadati</taxon>
        <taxon>Rhodothermota</taxon>
        <taxon>Rhodothermia</taxon>
        <taxon>Rhodothermales</taxon>
        <taxon>Rubricoccaceae</taxon>
        <taxon>Rubrivirga</taxon>
    </lineage>
</organism>